<protein>
    <recommendedName>
        <fullName evidence="15">Carboxypeptidase</fullName>
        <ecNumber evidence="15">3.4.16.-</ecNumber>
    </recommendedName>
</protein>
<evidence type="ECO:0000256" key="1">
    <source>
        <dbReference type="ARBA" id="ARBA00001003"/>
    </source>
</evidence>
<dbReference type="PROSITE" id="PS00131">
    <property type="entry name" value="CARBOXYPEPT_SER_SER"/>
    <property type="match status" value="1"/>
</dbReference>
<keyword evidence="4" id="KW-1003">Cell membrane</keyword>
<evidence type="ECO:0000256" key="14">
    <source>
        <dbReference type="ARBA" id="ARBA00037356"/>
    </source>
</evidence>
<comment type="subcellular location">
    <subcellularLocation>
        <location evidence="2">Cell membrane</location>
        <topology evidence="2">Lipid-anchor</topology>
        <topology evidence="2">GPI-anchor</topology>
    </subcellularLocation>
</comment>
<feature type="domain" description="Nephrocystin 3-like N-terminal" evidence="17">
    <location>
        <begin position="1"/>
        <end position="128"/>
    </location>
</feature>
<evidence type="ECO:0000256" key="13">
    <source>
        <dbReference type="ARBA" id="ARBA00023288"/>
    </source>
</evidence>
<evidence type="ECO:0000313" key="18">
    <source>
        <dbReference type="EMBL" id="OAA36801.1"/>
    </source>
</evidence>
<dbReference type="EC" id="3.4.16.-" evidence="15"/>
<evidence type="ECO:0000256" key="15">
    <source>
        <dbReference type="RuleBase" id="RU361156"/>
    </source>
</evidence>
<dbReference type="EMBL" id="AZHA01000034">
    <property type="protein sequence ID" value="OAA36801.1"/>
    <property type="molecule type" value="Genomic_DNA"/>
</dbReference>
<dbReference type="SUPFAM" id="SSF52540">
    <property type="entry name" value="P-loop containing nucleoside triphosphate hydrolases"/>
    <property type="match status" value="1"/>
</dbReference>
<keyword evidence="12" id="KW-0325">Glycoprotein</keyword>
<reference evidence="18 19" key="1">
    <citation type="journal article" date="2016" name="Genome Biol. Evol.">
        <title>Divergent and convergent evolution of fungal pathogenicity.</title>
        <authorList>
            <person name="Shang Y."/>
            <person name="Xiao G."/>
            <person name="Zheng P."/>
            <person name="Cen K."/>
            <person name="Zhan S."/>
            <person name="Wang C."/>
        </authorList>
    </citation>
    <scope>NUCLEOTIDE SEQUENCE [LARGE SCALE GENOMIC DNA]</scope>
    <source>
        <strain evidence="18 19">RCEF 3172</strain>
    </source>
</reference>
<dbReference type="GO" id="GO:0004185">
    <property type="term" value="F:serine-type carboxypeptidase activity"/>
    <property type="evidence" value="ECO:0007669"/>
    <property type="project" value="UniProtKB-UniRule"/>
</dbReference>
<evidence type="ECO:0000256" key="10">
    <source>
        <dbReference type="ARBA" id="ARBA00022801"/>
    </source>
</evidence>
<comment type="similarity">
    <text evidence="3 15">Belongs to the peptidase S10 family.</text>
</comment>
<keyword evidence="10 15" id="KW-0378">Hydrolase</keyword>
<keyword evidence="11" id="KW-0843">Virulence</keyword>
<evidence type="ECO:0000256" key="6">
    <source>
        <dbReference type="ARBA" id="ARBA00022645"/>
    </source>
</evidence>
<dbReference type="PANTHER" id="PTHR11802">
    <property type="entry name" value="SERINE PROTEASE FAMILY S10 SERINE CARBOXYPEPTIDASE"/>
    <property type="match status" value="1"/>
</dbReference>
<evidence type="ECO:0000256" key="16">
    <source>
        <dbReference type="SAM" id="MobiDB-lite"/>
    </source>
</evidence>
<organism evidence="18 19">
    <name type="scientific">Beauveria brongniartii RCEF 3172</name>
    <dbReference type="NCBI Taxonomy" id="1081107"/>
    <lineage>
        <taxon>Eukaryota</taxon>
        <taxon>Fungi</taxon>
        <taxon>Dikarya</taxon>
        <taxon>Ascomycota</taxon>
        <taxon>Pezizomycotina</taxon>
        <taxon>Sordariomycetes</taxon>
        <taxon>Hypocreomycetidae</taxon>
        <taxon>Hypocreales</taxon>
        <taxon>Cordycipitaceae</taxon>
        <taxon>Beauveria</taxon>
        <taxon>Beauveria brongniartii</taxon>
    </lineage>
</organism>
<evidence type="ECO:0000256" key="12">
    <source>
        <dbReference type="ARBA" id="ARBA00023180"/>
    </source>
</evidence>
<evidence type="ECO:0000256" key="2">
    <source>
        <dbReference type="ARBA" id="ARBA00004609"/>
    </source>
</evidence>
<comment type="caution">
    <text evidence="18">The sequence shown here is derived from an EMBL/GenBank/DDBJ whole genome shotgun (WGS) entry which is preliminary data.</text>
</comment>
<name>A0A166YE02_9HYPO</name>
<evidence type="ECO:0000256" key="8">
    <source>
        <dbReference type="ARBA" id="ARBA00022729"/>
    </source>
</evidence>
<feature type="region of interest" description="Disordered" evidence="16">
    <location>
        <begin position="220"/>
        <end position="240"/>
    </location>
</feature>
<dbReference type="Pfam" id="PF24883">
    <property type="entry name" value="NPHP3_N"/>
    <property type="match status" value="1"/>
</dbReference>
<evidence type="ECO:0000256" key="3">
    <source>
        <dbReference type="ARBA" id="ARBA00009431"/>
    </source>
</evidence>
<evidence type="ECO:0000256" key="5">
    <source>
        <dbReference type="ARBA" id="ARBA00022622"/>
    </source>
</evidence>
<dbReference type="GO" id="GO:0005886">
    <property type="term" value="C:plasma membrane"/>
    <property type="evidence" value="ECO:0007669"/>
    <property type="project" value="UniProtKB-SubCell"/>
</dbReference>
<keyword evidence="6 15" id="KW-0121">Carboxypeptidase</keyword>
<keyword evidence="9" id="KW-0677">Repeat</keyword>
<dbReference type="InterPro" id="IPR027417">
    <property type="entry name" value="P-loop_NTPase"/>
</dbReference>
<dbReference type="GO" id="GO:0000324">
    <property type="term" value="C:fungal-type vacuole"/>
    <property type="evidence" value="ECO:0007669"/>
    <property type="project" value="TreeGrafter"/>
</dbReference>
<comment type="function">
    <text evidence="14">Extracellular serine carboxypeptidase that contributes to pathogenicity.</text>
</comment>
<keyword evidence="7 15" id="KW-0645">Protease</keyword>
<dbReference type="PROSITE" id="PS00560">
    <property type="entry name" value="CARBOXYPEPT_SER_HIS"/>
    <property type="match status" value="1"/>
</dbReference>
<dbReference type="AlphaFoldDB" id="A0A166YE02"/>
<dbReference type="InterPro" id="IPR033124">
    <property type="entry name" value="Ser_caboxypep_his_AS"/>
</dbReference>
<dbReference type="Proteomes" id="UP000076863">
    <property type="component" value="Unassembled WGS sequence"/>
</dbReference>
<dbReference type="InterPro" id="IPR018202">
    <property type="entry name" value="Ser_caboxypep_ser_AS"/>
</dbReference>
<keyword evidence="13" id="KW-0449">Lipoprotein</keyword>
<dbReference type="GO" id="GO:0098552">
    <property type="term" value="C:side of membrane"/>
    <property type="evidence" value="ECO:0007669"/>
    <property type="project" value="UniProtKB-KW"/>
</dbReference>
<dbReference type="Gene3D" id="3.40.50.300">
    <property type="entry name" value="P-loop containing nucleotide triphosphate hydrolases"/>
    <property type="match status" value="1"/>
</dbReference>
<evidence type="ECO:0000256" key="7">
    <source>
        <dbReference type="ARBA" id="ARBA00022670"/>
    </source>
</evidence>
<dbReference type="Pfam" id="PF00450">
    <property type="entry name" value="Peptidase_S10"/>
    <property type="match status" value="1"/>
</dbReference>
<dbReference type="PANTHER" id="PTHR11802:SF189">
    <property type="entry name" value="CARBOXYPEPTIDASE"/>
    <property type="match status" value="1"/>
</dbReference>
<keyword evidence="8" id="KW-0732">Signal</keyword>
<feature type="compositionally biased region" description="Basic residues" evidence="16">
    <location>
        <begin position="223"/>
        <end position="234"/>
    </location>
</feature>
<keyword evidence="5" id="KW-0472">Membrane</keyword>
<gene>
    <name evidence="18" type="ORF">BBO_08080</name>
</gene>
<evidence type="ECO:0000313" key="19">
    <source>
        <dbReference type="Proteomes" id="UP000076863"/>
    </source>
</evidence>
<comment type="catalytic activity">
    <reaction evidence="1">
        <text>Preferential release of a C-terminal arginine or lysine residue.</text>
        <dbReference type="EC" id="3.4.16.6"/>
    </reaction>
</comment>
<dbReference type="SUPFAM" id="SSF53474">
    <property type="entry name" value="alpha/beta-Hydrolases"/>
    <property type="match status" value="1"/>
</dbReference>
<keyword evidence="19" id="KW-1185">Reference proteome</keyword>
<evidence type="ECO:0000256" key="11">
    <source>
        <dbReference type="ARBA" id="ARBA00023026"/>
    </source>
</evidence>
<proteinExistence type="inferred from homology"/>
<dbReference type="InterPro" id="IPR056884">
    <property type="entry name" value="NPHP3-like_N"/>
</dbReference>
<sequence length="855" mass="96299">MFWVSGKPGCGKSTLMKHVYHEKRLKDSLMEWADGKRLVLAGCFFYEQGTAIQKSREGMLRTILHQIFSTQRDLIPVVFSDFFGDDALPLTPWTWTQLREALELTLNNLGDSRICIFADGLDEYRMLDRINEYKKGDFTLQFGPSNSDDRWGLSKWIRQLMHILAMDAQVGVYIRGVRHDEYDMKTFFLFFEARHLNGGPGSSSMMGFCSRRMEWLPSDGKPAHKPTYPHHGSTRMRGEMRRERRNNNLTMFAKALLLSSIAGLAAAQFPPPVTGVKTLKSKFHENPGLCETTPGVKSYAGHVHLPASLLEDIHGVRHEYDTNTFFWFFEARHDPENAPLAIWLNGGPGSSSMMGLLQENGPCLINEDSETTRHNPWSWNNHVNMLYIDEPNQVGFSYDTPTNFTIVLDSEGDEVRTATDFSRVDVPELNSTARVGTLSSDDKRHTVNTTAEAAHALWHFAQAFFWEFPHYKPNDDRISLWAESYGGHYGPGFTRFFQQQNEKILNGTLDDKTAHYMHLDTLGIINGVIDATHREEAGIIFPFNNTYGIQAYTQEFYDELIHNFTKPGGCRDQILHCQDVLEDRDRITIQDERDGGWKAICGISEECASPSEKAFRTVDHGRFDITHHKQDPFPPPHLYGYLSRGEVLEALGVPVNFTATSSAVSGNFGDSADHLKGGFIDAIGYLLDTGVKVHLMYGDRDFACNWIGGEMSSLAVAHAQAAGFAAAGYAPMISADGVVVGGLTRQHGNFSFTRVFQAGHMIPAYQPVHAYEIFMRATFNKDIATGRRDVTDELATEGPGNNWHHRTKPYPAPEPRCYVLEPGTCTEEQWAKVYAGALVKDYYLVEDNGFESIEL</sequence>
<evidence type="ECO:0000259" key="17">
    <source>
        <dbReference type="Pfam" id="PF24883"/>
    </source>
</evidence>
<accession>A0A166YE02</accession>
<dbReference type="PRINTS" id="PR00724">
    <property type="entry name" value="CRBOXYPTASEC"/>
</dbReference>
<keyword evidence="5" id="KW-0336">GPI-anchor</keyword>
<dbReference type="OrthoDB" id="443318at2759"/>
<dbReference type="GO" id="GO:0006508">
    <property type="term" value="P:proteolysis"/>
    <property type="evidence" value="ECO:0007669"/>
    <property type="project" value="UniProtKB-KW"/>
</dbReference>
<evidence type="ECO:0000256" key="9">
    <source>
        <dbReference type="ARBA" id="ARBA00022737"/>
    </source>
</evidence>
<dbReference type="InterPro" id="IPR001563">
    <property type="entry name" value="Peptidase_S10"/>
</dbReference>
<evidence type="ECO:0000256" key="4">
    <source>
        <dbReference type="ARBA" id="ARBA00022475"/>
    </source>
</evidence>
<dbReference type="Gene3D" id="3.40.50.1820">
    <property type="entry name" value="alpha/beta hydrolase"/>
    <property type="match status" value="1"/>
</dbReference>
<dbReference type="InterPro" id="IPR029058">
    <property type="entry name" value="AB_hydrolase_fold"/>
</dbReference>